<dbReference type="InterPro" id="IPR038300">
    <property type="entry name" value="SASP_sf_alpha/beta"/>
</dbReference>
<name>A0A0M2T0F6_9BACI</name>
<accession>A0A0M2T0F6</accession>
<dbReference type="OrthoDB" id="1683773at2"/>
<sequence>MPRRKRRPLVPEARGALDQLKADVMRNQGYTVDSKDPDNVKYEVARENHVPLQQGYNGRLTSHEAGKVGGTIGGNMVKEMIRMAQEQMKKQ</sequence>
<dbReference type="InterPro" id="IPR050847">
    <property type="entry name" value="SASP_DNA-binding"/>
</dbReference>
<proteinExistence type="predicted"/>
<comment type="caution">
    <text evidence="2">The sequence shown here is derived from an EMBL/GenBank/DDBJ whole genome shotgun (WGS) entry which is preliminary data.</text>
</comment>
<organism evidence="2 3">
    <name type="scientific">Mesobacillus campisalis</name>
    <dbReference type="NCBI Taxonomy" id="1408103"/>
    <lineage>
        <taxon>Bacteria</taxon>
        <taxon>Bacillati</taxon>
        <taxon>Bacillota</taxon>
        <taxon>Bacilli</taxon>
        <taxon>Bacillales</taxon>
        <taxon>Bacillaceae</taxon>
        <taxon>Mesobacillus</taxon>
    </lineage>
</organism>
<dbReference type="RefSeq" id="WP_046522491.1">
    <property type="nucleotide sequence ID" value="NZ_LAYY01000003.1"/>
</dbReference>
<evidence type="ECO:0000313" key="3">
    <source>
        <dbReference type="Proteomes" id="UP000034166"/>
    </source>
</evidence>
<evidence type="ECO:0000313" key="2">
    <source>
        <dbReference type="EMBL" id="KKK39456.1"/>
    </source>
</evidence>
<protein>
    <submittedName>
        <fullName evidence="2">Alpha/beta hydrolase</fullName>
    </submittedName>
</protein>
<dbReference type="Proteomes" id="UP000034166">
    <property type="component" value="Unassembled WGS sequence"/>
</dbReference>
<dbReference type="PATRIC" id="fig|1408103.3.peg.980"/>
<dbReference type="PANTHER" id="PTHR36107">
    <property type="entry name" value="SMALL, ACID-SOLUBLE SPORE PROTEIN A"/>
    <property type="match status" value="1"/>
</dbReference>
<dbReference type="GO" id="GO:0003690">
    <property type="term" value="F:double-stranded DNA binding"/>
    <property type="evidence" value="ECO:0007669"/>
    <property type="project" value="InterPro"/>
</dbReference>
<reference evidence="2 3" key="1">
    <citation type="submission" date="2015-04" db="EMBL/GenBank/DDBJ databases">
        <title>Taxonomic description and genome sequence of Bacillus campisalis sp. nov., a novel member of the genus Bacillus isolated from solar saltern.</title>
        <authorList>
            <person name="Mathan Kumar R."/>
            <person name="Kaur G."/>
            <person name="Kumar A."/>
            <person name="Singh N.K."/>
            <person name="Kaur N."/>
            <person name="Kumar N."/>
            <person name="Mayilraj S."/>
        </authorList>
    </citation>
    <scope>NUCLEOTIDE SEQUENCE [LARGE SCALE GENOMIC DNA]</scope>
    <source>
        <strain evidence="2 3">SA2-6</strain>
    </source>
</reference>
<dbReference type="GO" id="GO:0006265">
    <property type="term" value="P:DNA topological change"/>
    <property type="evidence" value="ECO:0007669"/>
    <property type="project" value="InterPro"/>
</dbReference>
<dbReference type="Pfam" id="PF00269">
    <property type="entry name" value="SASP"/>
    <property type="match status" value="1"/>
</dbReference>
<keyword evidence="2" id="KW-0378">Hydrolase</keyword>
<keyword evidence="3" id="KW-1185">Reference proteome</keyword>
<dbReference type="Gene3D" id="6.10.10.80">
    <property type="entry name" value="Small, acid-soluble spore protein, alpha/beta type-like"/>
    <property type="match status" value="1"/>
</dbReference>
<evidence type="ECO:0000256" key="1">
    <source>
        <dbReference type="ARBA" id="ARBA00003863"/>
    </source>
</evidence>
<dbReference type="GO" id="GO:0016787">
    <property type="term" value="F:hydrolase activity"/>
    <property type="evidence" value="ECO:0007669"/>
    <property type="project" value="UniProtKB-KW"/>
</dbReference>
<dbReference type="PANTHER" id="PTHR36107:SF1">
    <property type="entry name" value="SMALL, ACID-SOLUBLE SPORE PROTEIN A"/>
    <property type="match status" value="1"/>
</dbReference>
<comment type="function">
    <text evidence="1">SASP are bound to spore DNA. They are double-stranded DNA-binding proteins that cause DNA to change to an a-like conformation. They protect the DNA backbone from chemical and enzymatic cleavage and are thus involved in dormant spore's high resistance to UV light.</text>
</comment>
<dbReference type="InterPro" id="IPR001448">
    <property type="entry name" value="SASP_alpha/beta-type"/>
</dbReference>
<dbReference type="EMBL" id="LAYY01000003">
    <property type="protein sequence ID" value="KKK39456.1"/>
    <property type="molecule type" value="Genomic_DNA"/>
</dbReference>
<gene>
    <name evidence="2" type="ORF">WQ57_04355</name>
</gene>
<dbReference type="AlphaFoldDB" id="A0A0M2T0F6"/>